<organism evidence="1 2">
    <name type="scientific">Parapedobacter pyrenivorans</name>
    <dbReference type="NCBI Taxonomy" id="1305674"/>
    <lineage>
        <taxon>Bacteria</taxon>
        <taxon>Pseudomonadati</taxon>
        <taxon>Bacteroidota</taxon>
        <taxon>Sphingobacteriia</taxon>
        <taxon>Sphingobacteriales</taxon>
        <taxon>Sphingobacteriaceae</taxon>
        <taxon>Parapedobacter</taxon>
    </lineage>
</organism>
<proteinExistence type="predicted"/>
<dbReference type="Proteomes" id="UP000660862">
    <property type="component" value="Unassembled WGS sequence"/>
</dbReference>
<gene>
    <name evidence="1" type="ORF">GCM10007415_00300</name>
</gene>
<accession>A0A917HAU7</accession>
<dbReference type="Pfam" id="PF13715">
    <property type="entry name" value="CarbopepD_reg_2"/>
    <property type="match status" value="1"/>
</dbReference>
<protein>
    <recommendedName>
        <fullName evidence="3">CarboxypepD_reg-like domain-containing protein</fullName>
    </recommendedName>
</protein>
<dbReference type="AlphaFoldDB" id="A0A917HAU7"/>
<dbReference type="EMBL" id="BMER01000001">
    <property type="protein sequence ID" value="GGG72929.1"/>
    <property type="molecule type" value="Genomic_DNA"/>
</dbReference>
<dbReference type="InterPro" id="IPR008969">
    <property type="entry name" value="CarboxyPept-like_regulatory"/>
</dbReference>
<evidence type="ECO:0000313" key="2">
    <source>
        <dbReference type="Proteomes" id="UP000660862"/>
    </source>
</evidence>
<dbReference type="Gene3D" id="2.60.40.1120">
    <property type="entry name" value="Carboxypeptidase-like, regulatory domain"/>
    <property type="match status" value="1"/>
</dbReference>
<comment type="caution">
    <text evidence="1">The sequence shown here is derived from an EMBL/GenBank/DDBJ whole genome shotgun (WGS) entry which is preliminary data.</text>
</comment>
<evidence type="ECO:0008006" key="3">
    <source>
        <dbReference type="Google" id="ProtNLM"/>
    </source>
</evidence>
<reference evidence="1" key="2">
    <citation type="submission" date="2020-09" db="EMBL/GenBank/DDBJ databases">
        <authorList>
            <person name="Sun Q."/>
            <person name="Zhou Y."/>
        </authorList>
    </citation>
    <scope>NUCLEOTIDE SEQUENCE</scope>
    <source>
        <strain evidence="1">CGMCC 1.12195</strain>
    </source>
</reference>
<evidence type="ECO:0000313" key="1">
    <source>
        <dbReference type="EMBL" id="GGG72929.1"/>
    </source>
</evidence>
<name>A0A917HAU7_9SPHI</name>
<reference evidence="1" key="1">
    <citation type="journal article" date="2014" name="Int. J. Syst. Evol. Microbiol.">
        <title>Complete genome sequence of Corynebacterium casei LMG S-19264T (=DSM 44701T), isolated from a smear-ripened cheese.</title>
        <authorList>
            <consortium name="US DOE Joint Genome Institute (JGI-PGF)"/>
            <person name="Walter F."/>
            <person name="Albersmeier A."/>
            <person name="Kalinowski J."/>
            <person name="Ruckert C."/>
        </authorList>
    </citation>
    <scope>NUCLEOTIDE SEQUENCE</scope>
    <source>
        <strain evidence="1">CGMCC 1.12195</strain>
    </source>
</reference>
<dbReference type="RefSeq" id="WP_188503930.1">
    <property type="nucleotide sequence ID" value="NZ_BMER01000001.1"/>
</dbReference>
<dbReference type="SUPFAM" id="SSF49464">
    <property type="entry name" value="Carboxypeptidase regulatory domain-like"/>
    <property type="match status" value="1"/>
</dbReference>
<keyword evidence="2" id="KW-1185">Reference proteome</keyword>
<sequence>MKGTIKDMYSGNYLAGVSISVAPQITYSDADGKFSLSKIKLGDTLTFSSVGYQEFTQIVYQLNSDLDIYMKPKTILLDEVKISVLRNYKADSLKFRDGFAKTFNYNKPKLKDIFIAKNYFSNVPKPYYQANNSTASLVSIDVLSVISLLGKNNTPQSKLQKTLIKEEEQRYIDHTFSKGMIQNLTRLEGDSLQTFMRLYRPNVDTARNMSEYDMIMYIKNSYHEYNDKKN</sequence>